<reference evidence="5" key="1">
    <citation type="submission" date="2015-09" db="EMBL/GenBank/DDBJ databases">
        <authorList>
            <person name="Graham D.E."/>
            <person name="Mahan K.M."/>
            <person name="Klingeman D.M."/>
            <person name="Fida T."/>
            <person name="Giannone R.J."/>
            <person name="Hettich R.L."/>
            <person name="Parry R.J."/>
            <person name="Spain J.C."/>
        </authorList>
    </citation>
    <scope>NUCLEOTIDE SEQUENCE [LARGE SCALE GENOMIC DNA]</scope>
    <source>
        <strain evidence="5">JCM 4701</strain>
    </source>
</reference>
<dbReference type="EMBL" id="LJSN01000002">
    <property type="protein sequence ID" value="PNE40028.1"/>
    <property type="molecule type" value="Genomic_DNA"/>
</dbReference>
<comment type="caution">
    <text evidence="4">The sequence shown here is derived from an EMBL/GenBank/DDBJ whole genome shotgun (WGS) entry which is preliminary data.</text>
</comment>
<organism evidence="4 5">
    <name type="scientific">Streptomyces noursei</name>
    <name type="common">Streptomyces albulus</name>
    <dbReference type="NCBI Taxonomy" id="1971"/>
    <lineage>
        <taxon>Bacteria</taxon>
        <taxon>Bacillati</taxon>
        <taxon>Actinomycetota</taxon>
        <taxon>Actinomycetes</taxon>
        <taxon>Kitasatosporales</taxon>
        <taxon>Streptomycetaceae</taxon>
        <taxon>Streptomyces</taxon>
    </lineage>
</organism>
<dbReference type="Proteomes" id="UP000236047">
    <property type="component" value="Unassembled WGS sequence"/>
</dbReference>
<protein>
    <recommendedName>
        <fullName evidence="6">Zinc-finger domain-containing protein</fullName>
    </recommendedName>
</protein>
<name>A0A2N8PG78_STRNR</name>
<keyword evidence="3" id="KW-1133">Transmembrane helix</keyword>
<gene>
    <name evidence="4" type="ORF">AOB60_03025</name>
</gene>
<dbReference type="InterPro" id="IPR041916">
    <property type="entry name" value="Anti_sigma_zinc_sf"/>
</dbReference>
<evidence type="ECO:0000256" key="1">
    <source>
        <dbReference type="ARBA" id="ARBA00023015"/>
    </source>
</evidence>
<dbReference type="Gene3D" id="1.10.10.1320">
    <property type="entry name" value="Anti-sigma factor, zinc-finger domain"/>
    <property type="match status" value="1"/>
</dbReference>
<sequence>MHEPASHVSEARRRQAGAELALGVLSGRERAEATAHLDRCAECREYIGQLALVGDGLLGLLPGSEPPAGFEARVARRLAEAGAARDGRESARSLRARRAGFRRGIRLRVASAVAVLALGFGFGGWALGSAIEDVVAGSAQSTQTVAGVLHAQLTGTGAGHGQTAGHLYVHPGSPGWIFMSVDLADAGIPYSGTVTCLLERTDGSTVRLGSFRLHEGDGYWGGPASLNAAALSHIRLTSADGHDLATAHFSPR</sequence>
<keyword evidence="3" id="KW-0472">Membrane</keyword>
<evidence type="ECO:0000256" key="2">
    <source>
        <dbReference type="ARBA" id="ARBA00023163"/>
    </source>
</evidence>
<keyword evidence="3" id="KW-0812">Transmembrane</keyword>
<evidence type="ECO:0000256" key="3">
    <source>
        <dbReference type="SAM" id="Phobius"/>
    </source>
</evidence>
<evidence type="ECO:0000313" key="5">
    <source>
        <dbReference type="Proteomes" id="UP000236047"/>
    </source>
</evidence>
<proteinExistence type="predicted"/>
<keyword evidence="5" id="KW-1185">Reference proteome</keyword>
<keyword evidence="2" id="KW-0804">Transcription</keyword>
<feature type="transmembrane region" description="Helical" evidence="3">
    <location>
        <begin position="105"/>
        <end position="127"/>
    </location>
</feature>
<keyword evidence="1" id="KW-0805">Transcription regulation</keyword>
<evidence type="ECO:0008006" key="6">
    <source>
        <dbReference type="Google" id="ProtNLM"/>
    </source>
</evidence>
<evidence type="ECO:0000313" key="4">
    <source>
        <dbReference type="EMBL" id="PNE40028.1"/>
    </source>
</evidence>
<accession>A0A2N8PG78</accession>
<dbReference type="AlphaFoldDB" id="A0A2N8PG78"/>